<dbReference type="InterPro" id="IPR003819">
    <property type="entry name" value="TauD/TfdA-like"/>
</dbReference>
<dbReference type="PANTHER" id="PTHR43779">
    <property type="entry name" value="DIOXYGENASE RV0097-RELATED"/>
    <property type="match status" value="1"/>
</dbReference>
<organism evidence="8 9">
    <name type="scientific">Mangrovimicrobium sediminis</name>
    <dbReference type="NCBI Taxonomy" id="2562682"/>
    <lineage>
        <taxon>Bacteria</taxon>
        <taxon>Pseudomonadati</taxon>
        <taxon>Pseudomonadota</taxon>
        <taxon>Gammaproteobacteria</taxon>
        <taxon>Cellvibrionales</taxon>
        <taxon>Halieaceae</taxon>
        <taxon>Mangrovimicrobium</taxon>
    </lineage>
</organism>
<dbReference type="RefSeq" id="WP_135442811.1">
    <property type="nucleotide sequence ID" value="NZ_SRLE01000006.1"/>
</dbReference>
<keyword evidence="5" id="KW-0560">Oxidoreductase</keyword>
<protein>
    <submittedName>
        <fullName evidence="8">TauD/TfdA family dioxygenase</fullName>
    </submittedName>
</protein>
<dbReference type="GO" id="GO:0046872">
    <property type="term" value="F:metal ion binding"/>
    <property type="evidence" value="ECO:0007669"/>
    <property type="project" value="UniProtKB-KW"/>
</dbReference>
<dbReference type="AlphaFoldDB" id="A0A4Z0M3A0"/>
<evidence type="ECO:0000256" key="1">
    <source>
        <dbReference type="ARBA" id="ARBA00001954"/>
    </source>
</evidence>
<keyword evidence="4 8" id="KW-0223">Dioxygenase</keyword>
<dbReference type="InterPro" id="IPR051178">
    <property type="entry name" value="TfdA_dioxygenase"/>
</dbReference>
<gene>
    <name evidence="8" type="ORF">E4634_08515</name>
</gene>
<proteinExistence type="inferred from homology"/>
<dbReference type="Pfam" id="PF02668">
    <property type="entry name" value="TauD"/>
    <property type="match status" value="1"/>
</dbReference>
<comment type="caution">
    <text evidence="8">The sequence shown here is derived from an EMBL/GenBank/DDBJ whole genome shotgun (WGS) entry which is preliminary data.</text>
</comment>
<keyword evidence="9" id="KW-1185">Reference proteome</keyword>
<dbReference type="PANTHER" id="PTHR43779:SF2">
    <property type="entry name" value="ALPHA-KETOGLUTARATE-DEPENDENT XANTHINE DIOXYGENASE XAN1"/>
    <property type="match status" value="1"/>
</dbReference>
<evidence type="ECO:0000256" key="3">
    <source>
        <dbReference type="ARBA" id="ARBA00022723"/>
    </source>
</evidence>
<evidence type="ECO:0000256" key="5">
    <source>
        <dbReference type="ARBA" id="ARBA00023002"/>
    </source>
</evidence>
<evidence type="ECO:0000259" key="7">
    <source>
        <dbReference type="Pfam" id="PF02668"/>
    </source>
</evidence>
<dbReference type="Gene3D" id="3.60.130.10">
    <property type="entry name" value="Clavaminate synthase-like"/>
    <property type="match status" value="1"/>
</dbReference>
<dbReference type="OrthoDB" id="581608at2"/>
<name>A0A4Z0M3A0_9GAMM</name>
<evidence type="ECO:0000256" key="4">
    <source>
        <dbReference type="ARBA" id="ARBA00022964"/>
    </source>
</evidence>
<evidence type="ECO:0000313" key="8">
    <source>
        <dbReference type="EMBL" id="TGD74163.1"/>
    </source>
</evidence>
<dbReference type="GO" id="GO:0016706">
    <property type="term" value="F:2-oxoglutarate-dependent dioxygenase activity"/>
    <property type="evidence" value="ECO:0007669"/>
    <property type="project" value="UniProtKB-ARBA"/>
</dbReference>
<accession>A0A4Z0M3A0</accession>
<dbReference type="EMBL" id="SRLE01000006">
    <property type="protein sequence ID" value="TGD74163.1"/>
    <property type="molecule type" value="Genomic_DNA"/>
</dbReference>
<comment type="cofactor">
    <cofactor evidence="1">
        <name>Fe(2+)</name>
        <dbReference type="ChEBI" id="CHEBI:29033"/>
    </cofactor>
</comment>
<dbReference type="InterPro" id="IPR042098">
    <property type="entry name" value="TauD-like_sf"/>
</dbReference>
<evidence type="ECO:0000313" key="9">
    <source>
        <dbReference type="Proteomes" id="UP000298050"/>
    </source>
</evidence>
<dbReference type="SUPFAM" id="SSF51197">
    <property type="entry name" value="Clavaminate synthase-like"/>
    <property type="match status" value="1"/>
</dbReference>
<evidence type="ECO:0000256" key="6">
    <source>
        <dbReference type="ARBA" id="ARBA00023004"/>
    </source>
</evidence>
<sequence>MVLHPLHSSFAVEVDDFDPAFEPSSSQLHELRSALDHHHLLVFRLNSPLPPERQVKITSWFGSLVPTGENGRYWTVLDNTQNASGREPLRFHSDLTFTEAPFEAIALHALAIPEGGTSTVFASGVDAWQRLGQERQVELATKTVRHCLPATDLFGEGWPDFIADQPLRLIHPRTGQPVLFVTEEHARRIHELPEEQSDKVLDELFTALYAPECVYEHHWRPYDLVLWDNLALQHSRPAAAEPGDGARVMQRTVLGTKTFQELMAQARPG</sequence>
<keyword evidence="3" id="KW-0479">Metal-binding</keyword>
<feature type="domain" description="TauD/TfdA-like" evidence="7">
    <location>
        <begin position="5"/>
        <end position="252"/>
    </location>
</feature>
<keyword evidence="6" id="KW-0408">Iron</keyword>
<dbReference type="Proteomes" id="UP000298050">
    <property type="component" value="Unassembled WGS sequence"/>
</dbReference>
<reference evidence="8 9" key="1">
    <citation type="submission" date="2019-04" db="EMBL/GenBank/DDBJ databases">
        <title>Taxonomy of novel Haliea sp. from mangrove soil of West Coast of India.</title>
        <authorList>
            <person name="Verma A."/>
            <person name="Kumar P."/>
            <person name="Krishnamurthi S."/>
        </authorList>
    </citation>
    <scope>NUCLEOTIDE SEQUENCE [LARGE SCALE GENOMIC DNA]</scope>
    <source>
        <strain evidence="8 9">SAOS-164</strain>
    </source>
</reference>
<evidence type="ECO:0000256" key="2">
    <source>
        <dbReference type="ARBA" id="ARBA00005896"/>
    </source>
</evidence>
<comment type="similarity">
    <text evidence="2">Belongs to the TfdA dioxygenase family.</text>
</comment>